<dbReference type="GO" id="GO:0044715">
    <property type="term" value="F:8-oxo-dGDP phosphatase activity"/>
    <property type="evidence" value="ECO:0007669"/>
    <property type="project" value="TreeGrafter"/>
</dbReference>
<evidence type="ECO:0000256" key="13">
    <source>
        <dbReference type="ARBA" id="ARBA00040794"/>
    </source>
</evidence>
<dbReference type="GO" id="GO:0044716">
    <property type="term" value="F:8-oxo-GDP phosphatase activity"/>
    <property type="evidence" value="ECO:0007669"/>
    <property type="project" value="TreeGrafter"/>
</dbReference>
<dbReference type="Gene3D" id="3.90.79.10">
    <property type="entry name" value="Nucleoside Triphosphate Pyrophosphohydrolase"/>
    <property type="match status" value="1"/>
</dbReference>
<dbReference type="GO" id="GO:0009228">
    <property type="term" value="P:thiamine biosynthetic process"/>
    <property type="evidence" value="ECO:0007669"/>
    <property type="project" value="UniProtKB-KW"/>
</dbReference>
<evidence type="ECO:0000313" key="19">
    <source>
        <dbReference type="Proteomes" id="UP000503440"/>
    </source>
</evidence>
<keyword evidence="4" id="KW-0235">DNA replication</keyword>
<organism evidence="18 19">
    <name type="scientific">Acinetobacter indicus</name>
    <dbReference type="NCBI Taxonomy" id="756892"/>
    <lineage>
        <taxon>Bacteria</taxon>
        <taxon>Pseudomonadati</taxon>
        <taxon>Pseudomonadota</taxon>
        <taxon>Gammaproteobacteria</taxon>
        <taxon>Moraxellales</taxon>
        <taxon>Moraxellaceae</taxon>
        <taxon>Acinetobacter</taxon>
    </lineage>
</organism>
<comment type="cofactor">
    <cofactor evidence="1">
        <name>Mg(2+)</name>
        <dbReference type="ChEBI" id="CHEBI:18420"/>
    </cofactor>
</comment>
<dbReference type="AlphaFoldDB" id="A0A6C0Y1S7"/>
<evidence type="ECO:0000256" key="9">
    <source>
        <dbReference type="ARBA" id="ARBA00023204"/>
    </source>
</evidence>
<dbReference type="PANTHER" id="PTHR47707:SF1">
    <property type="entry name" value="NUDIX HYDROLASE FAMILY PROTEIN"/>
    <property type="match status" value="1"/>
</dbReference>
<evidence type="ECO:0000256" key="8">
    <source>
        <dbReference type="ARBA" id="ARBA00022842"/>
    </source>
</evidence>
<dbReference type="Pfam" id="PF02581">
    <property type="entry name" value="TMP-TENI"/>
    <property type="match status" value="1"/>
</dbReference>
<name>A0A6C0Y1S7_9GAMM</name>
<dbReference type="InterPro" id="IPR047127">
    <property type="entry name" value="MutT-like"/>
</dbReference>
<protein>
    <recommendedName>
        <fullName evidence="13">8-oxo-dGTP diphosphatase</fullName>
        <ecNumber evidence="12">3.6.1.55</ecNumber>
    </recommendedName>
    <alternativeName>
        <fullName evidence="16">7,8-dihydro-8-oxoguanine-triphosphatase</fullName>
    </alternativeName>
    <alternativeName>
        <fullName evidence="15">Mutator protein MutT</fullName>
    </alternativeName>
    <alternativeName>
        <fullName evidence="14">dGTP pyrophosphohydrolase</fullName>
    </alternativeName>
</protein>
<dbReference type="GO" id="GO:0006260">
    <property type="term" value="P:DNA replication"/>
    <property type="evidence" value="ECO:0007669"/>
    <property type="project" value="UniProtKB-KW"/>
</dbReference>
<evidence type="ECO:0000256" key="11">
    <source>
        <dbReference type="ARBA" id="ARBA00036904"/>
    </source>
</evidence>
<comment type="similarity">
    <text evidence="2">Belongs to the Nudix hydrolase family.</text>
</comment>
<evidence type="ECO:0000256" key="1">
    <source>
        <dbReference type="ARBA" id="ARBA00001946"/>
    </source>
</evidence>
<evidence type="ECO:0000259" key="17">
    <source>
        <dbReference type="PROSITE" id="PS51462"/>
    </source>
</evidence>
<dbReference type="PANTHER" id="PTHR47707">
    <property type="entry name" value="8-OXO-DGTP DIPHOSPHATASE"/>
    <property type="match status" value="1"/>
</dbReference>
<evidence type="ECO:0000256" key="6">
    <source>
        <dbReference type="ARBA" id="ARBA00022763"/>
    </source>
</evidence>
<evidence type="ECO:0000256" key="7">
    <source>
        <dbReference type="ARBA" id="ARBA00022801"/>
    </source>
</evidence>
<dbReference type="Proteomes" id="UP000503440">
    <property type="component" value="Chromosome"/>
</dbReference>
<dbReference type="GO" id="GO:0035539">
    <property type="term" value="F:8-oxo-7,8-dihydrodeoxyguanosine triphosphate pyrophosphatase activity"/>
    <property type="evidence" value="ECO:0007669"/>
    <property type="project" value="UniProtKB-EC"/>
</dbReference>
<accession>A0A6C0Y1S7</accession>
<keyword evidence="7" id="KW-0378">Hydrolase</keyword>
<evidence type="ECO:0000256" key="5">
    <source>
        <dbReference type="ARBA" id="ARBA00022723"/>
    </source>
</evidence>
<evidence type="ECO:0000256" key="12">
    <source>
        <dbReference type="ARBA" id="ARBA00038905"/>
    </source>
</evidence>
<proteinExistence type="inferred from homology"/>
<evidence type="ECO:0000256" key="14">
    <source>
        <dbReference type="ARBA" id="ARBA00041592"/>
    </source>
</evidence>
<dbReference type="RefSeq" id="WP_163145670.1">
    <property type="nucleotide sequence ID" value="NZ_CP044455.1"/>
</dbReference>
<sequence>MSKPHLHIAIGILLHQTQVLVGWREAKQHQGNKHEFPGGKVEQHETPVQACRREVREEVGIDLIQWHEFDFIRHEYEDVIVNLHVFHAFVPAALLSDIQQPWTWYKRQDLARLNFPQANQRMLQRLYWPECIKISEDLNCLDTPDTQQLLYWRVAPAPERSIELAEQNIGCLKSLIVNLELWKQLNSVQQVSVAAIHLKQQQCLQLHKGSLQAGQRYIAACHDLESLQHAQNIGCDAAILSPVLPTASHPDTPALGWAQFQDWAKQVDIPVFALGGMHRQDLAQAQQHHAYGIAGIRFMDALDSVSA</sequence>
<dbReference type="PROSITE" id="PS51462">
    <property type="entry name" value="NUDIX"/>
    <property type="match status" value="1"/>
</dbReference>
<dbReference type="GO" id="GO:0006281">
    <property type="term" value="P:DNA repair"/>
    <property type="evidence" value="ECO:0007669"/>
    <property type="project" value="UniProtKB-KW"/>
</dbReference>
<dbReference type="Pfam" id="PF14815">
    <property type="entry name" value="NUDIX_4"/>
    <property type="match status" value="1"/>
</dbReference>
<dbReference type="InterPro" id="IPR015797">
    <property type="entry name" value="NUDIX_hydrolase-like_dom_sf"/>
</dbReference>
<keyword evidence="9" id="KW-0234">DNA repair</keyword>
<dbReference type="EC" id="3.6.1.55" evidence="12"/>
<dbReference type="GO" id="GO:0046872">
    <property type="term" value="F:metal ion binding"/>
    <property type="evidence" value="ECO:0007669"/>
    <property type="project" value="UniProtKB-KW"/>
</dbReference>
<dbReference type="EMBL" id="CP044455">
    <property type="protein sequence ID" value="QIC69862.1"/>
    <property type="molecule type" value="Genomic_DNA"/>
</dbReference>
<dbReference type="SUPFAM" id="SSF51391">
    <property type="entry name" value="Thiamin phosphate synthase"/>
    <property type="match status" value="1"/>
</dbReference>
<dbReference type="InterPro" id="IPR013785">
    <property type="entry name" value="Aldolase_TIM"/>
</dbReference>
<dbReference type="Gene3D" id="3.20.20.70">
    <property type="entry name" value="Aldolase class I"/>
    <property type="match status" value="1"/>
</dbReference>
<evidence type="ECO:0000256" key="16">
    <source>
        <dbReference type="ARBA" id="ARBA00042798"/>
    </source>
</evidence>
<keyword evidence="3" id="KW-0515">Mutator protein</keyword>
<dbReference type="InterPro" id="IPR022998">
    <property type="entry name" value="ThiamineP_synth_TenI"/>
</dbReference>
<dbReference type="GO" id="GO:0008413">
    <property type="term" value="F:8-oxo-7,8-dihydroguanosine triphosphate pyrophosphatase activity"/>
    <property type="evidence" value="ECO:0007669"/>
    <property type="project" value="TreeGrafter"/>
</dbReference>
<keyword evidence="8" id="KW-0460">Magnesium</keyword>
<evidence type="ECO:0000256" key="15">
    <source>
        <dbReference type="ARBA" id="ARBA00041979"/>
    </source>
</evidence>
<dbReference type="InterPro" id="IPR029119">
    <property type="entry name" value="MutY_C"/>
</dbReference>
<dbReference type="CDD" id="cd03425">
    <property type="entry name" value="NUDIX_MutT_NudA_like"/>
    <property type="match status" value="1"/>
</dbReference>
<evidence type="ECO:0000256" key="3">
    <source>
        <dbReference type="ARBA" id="ARBA00022457"/>
    </source>
</evidence>
<comment type="catalytic activity">
    <reaction evidence="11">
        <text>8-oxo-GTP + H2O = 8-oxo-GMP + diphosphate + H(+)</text>
        <dbReference type="Rhea" id="RHEA:67616"/>
        <dbReference type="ChEBI" id="CHEBI:15377"/>
        <dbReference type="ChEBI" id="CHEBI:15378"/>
        <dbReference type="ChEBI" id="CHEBI:33019"/>
        <dbReference type="ChEBI" id="CHEBI:143553"/>
        <dbReference type="ChEBI" id="CHEBI:145694"/>
    </reaction>
</comment>
<dbReference type="SUPFAM" id="SSF55811">
    <property type="entry name" value="Nudix"/>
    <property type="match status" value="1"/>
</dbReference>
<evidence type="ECO:0000256" key="10">
    <source>
        <dbReference type="ARBA" id="ARBA00035861"/>
    </source>
</evidence>
<gene>
    <name evidence="18" type="ORF">FSC09_05340</name>
</gene>
<feature type="domain" description="Nudix hydrolase" evidence="17">
    <location>
        <begin position="3"/>
        <end position="128"/>
    </location>
</feature>
<dbReference type="PROSITE" id="PS00893">
    <property type="entry name" value="NUDIX_BOX"/>
    <property type="match status" value="1"/>
</dbReference>
<evidence type="ECO:0000256" key="4">
    <source>
        <dbReference type="ARBA" id="ARBA00022705"/>
    </source>
</evidence>
<evidence type="ECO:0000256" key="2">
    <source>
        <dbReference type="ARBA" id="ARBA00005582"/>
    </source>
</evidence>
<dbReference type="InterPro" id="IPR036206">
    <property type="entry name" value="ThiamineP_synth_sf"/>
</dbReference>
<evidence type="ECO:0000313" key="18">
    <source>
        <dbReference type="EMBL" id="QIC69862.1"/>
    </source>
</evidence>
<keyword evidence="6" id="KW-0227">DNA damage</keyword>
<dbReference type="CDD" id="cd00564">
    <property type="entry name" value="TMP_TenI"/>
    <property type="match status" value="1"/>
</dbReference>
<reference evidence="18 19" key="1">
    <citation type="submission" date="2019-09" db="EMBL/GenBank/DDBJ databases">
        <title>Non-baumannii Acinetobacter spp. carrying blaNDM-1 isolated in China.</title>
        <authorList>
            <person name="Cui C."/>
            <person name="Chen C."/>
            <person name="Sun J."/>
            <person name="Liu Y."/>
        </authorList>
    </citation>
    <scope>NUCLEOTIDE SEQUENCE [LARGE SCALE GENOMIC DNA]</scope>
    <source>
        <strain evidence="18 19">B18</strain>
    </source>
</reference>
<keyword evidence="5" id="KW-0479">Metal-binding</keyword>
<dbReference type="InterPro" id="IPR020084">
    <property type="entry name" value="NUDIX_hydrolase_CS"/>
</dbReference>
<dbReference type="InterPro" id="IPR000086">
    <property type="entry name" value="NUDIX_hydrolase_dom"/>
</dbReference>
<comment type="catalytic activity">
    <reaction evidence="10">
        <text>8-oxo-dGTP + H2O = 8-oxo-dGMP + diphosphate + H(+)</text>
        <dbReference type="Rhea" id="RHEA:31575"/>
        <dbReference type="ChEBI" id="CHEBI:15377"/>
        <dbReference type="ChEBI" id="CHEBI:15378"/>
        <dbReference type="ChEBI" id="CHEBI:33019"/>
        <dbReference type="ChEBI" id="CHEBI:63224"/>
        <dbReference type="ChEBI" id="CHEBI:77896"/>
        <dbReference type="EC" id="3.6.1.55"/>
    </reaction>
</comment>